<proteinExistence type="predicted"/>
<protein>
    <submittedName>
        <fullName evidence="1">Unannotated protein</fullName>
    </submittedName>
</protein>
<dbReference type="AlphaFoldDB" id="A0A6J6D6W2"/>
<organism evidence="1">
    <name type="scientific">freshwater metagenome</name>
    <dbReference type="NCBI Taxonomy" id="449393"/>
    <lineage>
        <taxon>unclassified sequences</taxon>
        <taxon>metagenomes</taxon>
        <taxon>ecological metagenomes</taxon>
    </lineage>
</organism>
<accession>A0A6J6D6W2</accession>
<gene>
    <name evidence="1" type="ORF">UFOPK1493_01675</name>
</gene>
<name>A0A6J6D6W2_9ZZZZ</name>
<reference evidence="1" key="1">
    <citation type="submission" date="2020-05" db="EMBL/GenBank/DDBJ databases">
        <authorList>
            <person name="Chiriac C."/>
            <person name="Salcher M."/>
            <person name="Ghai R."/>
            <person name="Kavagutti S V."/>
        </authorList>
    </citation>
    <scope>NUCLEOTIDE SEQUENCE</scope>
</reference>
<dbReference type="EMBL" id="CAEZSR010000054">
    <property type="protein sequence ID" value="CAB4559557.1"/>
    <property type="molecule type" value="Genomic_DNA"/>
</dbReference>
<evidence type="ECO:0000313" key="1">
    <source>
        <dbReference type="EMBL" id="CAB4559557.1"/>
    </source>
</evidence>
<sequence>MRRTPFSLTVIATLALASMFVPSAEARVTVTNSGTQQCVGSWRSSGGCKYIQGWVAPAAGTNFTLNWSIRGATATGSCDTSNPPNNISSTVSAPVLRRLVGGIVRTSPNRTFTNCAISDSPVFTLGNRLAVGGYTVEVPYSFTGCGTTCGGGMSRWNVTVS</sequence>